<evidence type="ECO:0000256" key="1">
    <source>
        <dbReference type="SAM" id="MobiDB-lite"/>
    </source>
</evidence>
<gene>
    <name evidence="3" type="ORF">BSL78_06437</name>
</gene>
<accession>A0A2G8L8S0</accession>
<dbReference type="PANTHER" id="PTHR48430">
    <property type="entry name" value="PARTNER OF XRN-2 PROTEIN 1"/>
    <property type="match status" value="1"/>
</dbReference>
<reference evidence="3 4" key="1">
    <citation type="journal article" date="2017" name="PLoS Biol.">
        <title>The sea cucumber genome provides insights into morphological evolution and visceral regeneration.</title>
        <authorList>
            <person name="Zhang X."/>
            <person name="Sun L."/>
            <person name="Yuan J."/>
            <person name="Sun Y."/>
            <person name="Gao Y."/>
            <person name="Zhang L."/>
            <person name="Li S."/>
            <person name="Dai H."/>
            <person name="Hamel J.F."/>
            <person name="Liu C."/>
            <person name="Yu Y."/>
            <person name="Liu S."/>
            <person name="Lin W."/>
            <person name="Guo K."/>
            <person name="Jin S."/>
            <person name="Xu P."/>
            <person name="Storey K.B."/>
            <person name="Huan P."/>
            <person name="Zhang T."/>
            <person name="Zhou Y."/>
            <person name="Zhang J."/>
            <person name="Lin C."/>
            <person name="Li X."/>
            <person name="Xing L."/>
            <person name="Huo D."/>
            <person name="Sun M."/>
            <person name="Wang L."/>
            <person name="Mercier A."/>
            <person name="Li F."/>
            <person name="Yang H."/>
            <person name="Xiang J."/>
        </authorList>
    </citation>
    <scope>NUCLEOTIDE SEQUENCE [LARGE SCALE GENOMIC DNA]</scope>
    <source>
        <strain evidence="3">Shaxun</strain>
        <tissue evidence="3">Muscle</tissue>
    </source>
</reference>
<dbReference type="EMBL" id="MRZV01000168">
    <property type="protein sequence ID" value="PIK56651.1"/>
    <property type="molecule type" value="Genomic_DNA"/>
</dbReference>
<name>A0A2G8L8S0_STIJA</name>
<dbReference type="InterPro" id="IPR021859">
    <property type="entry name" value="XTBD"/>
</dbReference>
<comment type="caution">
    <text evidence="3">The sequence shown here is derived from an EMBL/GenBank/DDBJ whole genome shotgun (WGS) entry which is preliminary data.</text>
</comment>
<organism evidence="3 4">
    <name type="scientific">Stichopus japonicus</name>
    <name type="common">Sea cucumber</name>
    <dbReference type="NCBI Taxonomy" id="307972"/>
    <lineage>
        <taxon>Eukaryota</taxon>
        <taxon>Metazoa</taxon>
        <taxon>Echinodermata</taxon>
        <taxon>Eleutherozoa</taxon>
        <taxon>Echinozoa</taxon>
        <taxon>Holothuroidea</taxon>
        <taxon>Aspidochirotacea</taxon>
        <taxon>Aspidochirotida</taxon>
        <taxon>Stichopodidae</taxon>
        <taxon>Apostichopus</taxon>
    </lineage>
</organism>
<dbReference type="Pfam" id="PF11952">
    <property type="entry name" value="XTBD"/>
    <property type="match status" value="1"/>
</dbReference>
<dbReference type="PROSITE" id="PS51827">
    <property type="entry name" value="XTBD"/>
    <property type="match status" value="1"/>
</dbReference>
<evidence type="ECO:0000259" key="2">
    <source>
        <dbReference type="PROSITE" id="PS51827"/>
    </source>
</evidence>
<protein>
    <submittedName>
        <fullName evidence="3">Putative NF-kappa-B-repressing factor isoform X2</fullName>
    </submittedName>
</protein>
<feature type="region of interest" description="Disordered" evidence="1">
    <location>
        <begin position="85"/>
        <end position="110"/>
    </location>
</feature>
<dbReference type="Proteomes" id="UP000230750">
    <property type="component" value="Unassembled WGS sequence"/>
</dbReference>
<dbReference type="PANTHER" id="PTHR48430:SF1">
    <property type="entry name" value="PARTNER OF XRN-2 PROTEIN 1"/>
    <property type="match status" value="1"/>
</dbReference>
<keyword evidence="4" id="KW-1185">Reference proteome</keyword>
<evidence type="ECO:0000313" key="4">
    <source>
        <dbReference type="Proteomes" id="UP000230750"/>
    </source>
</evidence>
<dbReference type="OrthoDB" id="2359216at2759"/>
<proteinExistence type="predicted"/>
<evidence type="ECO:0000313" key="3">
    <source>
        <dbReference type="EMBL" id="PIK56651.1"/>
    </source>
</evidence>
<dbReference type="AlphaFoldDB" id="A0A2G8L8S0"/>
<sequence length="154" mass="18255">MDGSAQSVPESWKYHHENDFQWEYRKRFLNKNLKEFSNRKKQLISLSMTWANVTFLGCRYPPALMEKVAHMSEGIEVSYKADHPKKKEDCLPNKENGSIRHHKQEESGTVKDTRALQIPQKLKNFNIARRGMIPTKMTEWPRNVDFQVMIEMRM</sequence>
<feature type="domain" description="XRN2-binding (XTBD)" evidence="2">
    <location>
        <begin position="9"/>
        <end position="95"/>
    </location>
</feature>